<protein>
    <submittedName>
        <fullName evidence="1">Uncharacterized protein</fullName>
    </submittedName>
</protein>
<accession>A0ABY8XI32</accession>
<keyword evidence="2" id="KW-1185">Reference proteome</keyword>
<gene>
    <name evidence="1" type="ORF">QP939_41655</name>
</gene>
<name>A0ABY8XI32_9PSEU</name>
<dbReference type="Proteomes" id="UP001227101">
    <property type="component" value="Chromosome"/>
</dbReference>
<reference evidence="1 2" key="1">
    <citation type="submission" date="2023-06" db="EMBL/GenBank/DDBJ databases">
        <authorList>
            <person name="Oyuntsetseg B."/>
            <person name="Kim S.B."/>
        </authorList>
    </citation>
    <scope>NUCLEOTIDE SEQUENCE [LARGE SCALE GENOMIC DNA]</scope>
    <source>
        <strain evidence="1 2">2-2</strain>
    </source>
</reference>
<evidence type="ECO:0000313" key="1">
    <source>
        <dbReference type="EMBL" id="WIV55272.1"/>
    </source>
</evidence>
<evidence type="ECO:0000313" key="2">
    <source>
        <dbReference type="Proteomes" id="UP001227101"/>
    </source>
</evidence>
<dbReference type="RefSeq" id="WP_285452142.1">
    <property type="nucleotide sequence ID" value="NZ_CP127173.1"/>
</dbReference>
<sequence>MTEFVLAVAGHRAARVHETARLLTAFTALEAVAVPVPPDPAGLTAAVRALAADAVFLTGTDRDQARATQLALAGEVSVLTEEDTLAIAIAAAVRVALHRRDRTPADARVLIAGPSAAPLLVPVLVAAGTADIMLWHPADAAAFPLTRVARDVDVVVDLLGGHDPGPGPAVVTPGDPVAPLLALPGLLRAGLPAADLQAHLDVHAACAHALASLTPIDRLLPDPGDPDLATRVADAVAETQRR</sequence>
<organism evidence="1 2">
    <name type="scientific">Amycolatopsis nalaikhensis</name>
    <dbReference type="NCBI Taxonomy" id="715472"/>
    <lineage>
        <taxon>Bacteria</taxon>
        <taxon>Bacillati</taxon>
        <taxon>Actinomycetota</taxon>
        <taxon>Actinomycetes</taxon>
        <taxon>Pseudonocardiales</taxon>
        <taxon>Pseudonocardiaceae</taxon>
        <taxon>Amycolatopsis</taxon>
    </lineage>
</organism>
<proteinExistence type="predicted"/>
<dbReference type="EMBL" id="CP127173">
    <property type="protein sequence ID" value="WIV55272.1"/>
    <property type="molecule type" value="Genomic_DNA"/>
</dbReference>